<dbReference type="InterPro" id="IPR010982">
    <property type="entry name" value="Lambda_DNA-bd_dom_sf"/>
</dbReference>
<evidence type="ECO:0000256" key="3">
    <source>
        <dbReference type="ARBA" id="ARBA00023163"/>
    </source>
</evidence>
<dbReference type="InterPro" id="IPR046335">
    <property type="entry name" value="LacI/GalR-like_sensor"/>
</dbReference>
<dbReference type="InterPro" id="IPR028082">
    <property type="entry name" value="Peripla_BP_I"/>
</dbReference>
<keyword evidence="2" id="KW-0238">DNA-binding</keyword>
<gene>
    <name evidence="5" type="ORF">QO010_002108</name>
</gene>
<evidence type="ECO:0000313" key="6">
    <source>
        <dbReference type="Proteomes" id="UP001228905"/>
    </source>
</evidence>
<dbReference type="PROSITE" id="PS00356">
    <property type="entry name" value="HTH_LACI_1"/>
    <property type="match status" value="1"/>
</dbReference>
<organism evidence="5 6">
    <name type="scientific">Caulobacter ginsengisoli</name>
    <dbReference type="NCBI Taxonomy" id="400775"/>
    <lineage>
        <taxon>Bacteria</taxon>
        <taxon>Pseudomonadati</taxon>
        <taxon>Pseudomonadota</taxon>
        <taxon>Alphaproteobacteria</taxon>
        <taxon>Caulobacterales</taxon>
        <taxon>Caulobacteraceae</taxon>
        <taxon>Caulobacter</taxon>
    </lineage>
</organism>
<accession>A0ABU0ITN6</accession>
<dbReference type="SUPFAM" id="SSF47413">
    <property type="entry name" value="lambda repressor-like DNA-binding domains"/>
    <property type="match status" value="1"/>
</dbReference>
<dbReference type="Proteomes" id="UP001228905">
    <property type="component" value="Unassembled WGS sequence"/>
</dbReference>
<evidence type="ECO:0000256" key="1">
    <source>
        <dbReference type="ARBA" id="ARBA00023015"/>
    </source>
</evidence>
<feature type="domain" description="HTH lacI-type" evidence="4">
    <location>
        <begin position="4"/>
        <end position="58"/>
    </location>
</feature>
<dbReference type="Pfam" id="PF00356">
    <property type="entry name" value="LacI"/>
    <property type="match status" value="1"/>
</dbReference>
<proteinExistence type="predicted"/>
<keyword evidence="1" id="KW-0805">Transcription regulation</keyword>
<keyword evidence="6" id="KW-1185">Reference proteome</keyword>
<dbReference type="PROSITE" id="PS50932">
    <property type="entry name" value="HTH_LACI_2"/>
    <property type="match status" value="1"/>
</dbReference>
<dbReference type="Gene3D" id="3.40.50.2300">
    <property type="match status" value="2"/>
</dbReference>
<dbReference type="CDD" id="cd01392">
    <property type="entry name" value="HTH_LacI"/>
    <property type="match status" value="1"/>
</dbReference>
<evidence type="ECO:0000259" key="4">
    <source>
        <dbReference type="PROSITE" id="PS50932"/>
    </source>
</evidence>
<reference evidence="5 6" key="1">
    <citation type="submission" date="2023-07" db="EMBL/GenBank/DDBJ databases">
        <title>Genomic Encyclopedia of Type Strains, Phase IV (KMG-IV): sequencing the most valuable type-strain genomes for metagenomic binning, comparative biology and taxonomic classification.</title>
        <authorList>
            <person name="Goeker M."/>
        </authorList>
    </citation>
    <scope>NUCLEOTIDE SEQUENCE [LARGE SCALE GENOMIC DNA]</scope>
    <source>
        <strain evidence="5 6">DSM 18695</strain>
    </source>
</reference>
<dbReference type="PANTHER" id="PTHR30146:SF153">
    <property type="entry name" value="LACTOSE OPERON REPRESSOR"/>
    <property type="match status" value="1"/>
</dbReference>
<dbReference type="SUPFAM" id="SSF53822">
    <property type="entry name" value="Periplasmic binding protein-like I"/>
    <property type="match status" value="1"/>
</dbReference>
<name>A0ABU0ITN6_9CAUL</name>
<evidence type="ECO:0000256" key="2">
    <source>
        <dbReference type="ARBA" id="ARBA00023125"/>
    </source>
</evidence>
<dbReference type="Pfam" id="PF13377">
    <property type="entry name" value="Peripla_BP_3"/>
    <property type="match status" value="1"/>
</dbReference>
<dbReference type="CDD" id="cd01545">
    <property type="entry name" value="PBP1_SalR"/>
    <property type="match status" value="1"/>
</dbReference>
<dbReference type="SMART" id="SM00354">
    <property type="entry name" value="HTH_LACI"/>
    <property type="match status" value="1"/>
</dbReference>
<protein>
    <submittedName>
        <fullName evidence="5">LacI family transcriptional regulator</fullName>
    </submittedName>
</protein>
<evidence type="ECO:0000313" key="5">
    <source>
        <dbReference type="EMBL" id="MDQ0464327.1"/>
    </source>
</evidence>
<dbReference type="RefSeq" id="WP_307348914.1">
    <property type="nucleotide sequence ID" value="NZ_JAUSVS010000003.1"/>
</dbReference>
<keyword evidence="3" id="KW-0804">Transcription</keyword>
<sequence length="351" mass="37171">MASVTIYDVAARADVSIKTVSRVMNSEPNVRQETRDRVLAAAEALGYHPNLSARSLAGSKSFVIAAFVDAALTMDHWRSERGADYLSRIQLGATTACREAGYHFMVELIDHATPRVRQEVGNLLAALHPDGVLLTPPSADDVVVLELLASTGTPFVRLGPENAAGGGLRFPTDDRAAAGKMTEHLVGLGHKKIAIILGEPRYAASRARREGFLAAMAEHGLSVPETWIQQGDFTFSSGVEAAEALLSLADRPTAIFASNDDMALGAMAAIAEAGLSTPEDISVAGFDDSSGGRFSRPQLTTMRQPLVEMAAFAAKSLIEGAVPVDCDQDVDADHLPASDLVVRRSTAPPRA</sequence>
<dbReference type="PANTHER" id="PTHR30146">
    <property type="entry name" value="LACI-RELATED TRANSCRIPTIONAL REPRESSOR"/>
    <property type="match status" value="1"/>
</dbReference>
<comment type="caution">
    <text evidence="5">The sequence shown here is derived from an EMBL/GenBank/DDBJ whole genome shotgun (WGS) entry which is preliminary data.</text>
</comment>
<dbReference type="EMBL" id="JAUSVS010000003">
    <property type="protein sequence ID" value="MDQ0464327.1"/>
    <property type="molecule type" value="Genomic_DNA"/>
</dbReference>
<dbReference type="Gene3D" id="1.10.260.40">
    <property type="entry name" value="lambda repressor-like DNA-binding domains"/>
    <property type="match status" value="1"/>
</dbReference>
<dbReference type="InterPro" id="IPR000843">
    <property type="entry name" value="HTH_LacI"/>
</dbReference>